<dbReference type="AlphaFoldDB" id="A0A9D2K6L4"/>
<organism evidence="2 3">
    <name type="scientific">Candidatus Lachnoclostridium stercorigallinarum</name>
    <dbReference type="NCBI Taxonomy" id="2838634"/>
    <lineage>
        <taxon>Bacteria</taxon>
        <taxon>Bacillati</taxon>
        <taxon>Bacillota</taxon>
        <taxon>Clostridia</taxon>
        <taxon>Lachnospirales</taxon>
        <taxon>Lachnospiraceae</taxon>
    </lineage>
</organism>
<dbReference type="Proteomes" id="UP000824101">
    <property type="component" value="Unassembled WGS sequence"/>
</dbReference>
<dbReference type="CDD" id="cd00038">
    <property type="entry name" value="CAP_ED"/>
    <property type="match status" value="1"/>
</dbReference>
<sequence>GMSMKDRMGVYEYAANVLRIKEKTVLEYLKTKSTVELVKKKTKIFYEGKKPEYAALLVEGVFRSYFINEEDCEVTDCLVNQPGNSLMPGFDLEAPAPATVESLTDGQVFKIRFSDLQELLKSSQEIRTLYQDRMQRAGQYHLEKARVISGCTAEMKYRWFLKTHPGMVNQIPDKHIAAFLRMSPVTLSQIKKKMREQEAAE</sequence>
<reference evidence="2" key="1">
    <citation type="journal article" date="2021" name="PeerJ">
        <title>Extensive microbial diversity within the chicken gut microbiome revealed by metagenomics and culture.</title>
        <authorList>
            <person name="Gilroy R."/>
            <person name="Ravi A."/>
            <person name="Getino M."/>
            <person name="Pursley I."/>
            <person name="Horton D.L."/>
            <person name="Alikhan N.F."/>
            <person name="Baker D."/>
            <person name="Gharbi K."/>
            <person name="Hall N."/>
            <person name="Watson M."/>
            <person name="Adriaenssens E.M."/>
            <person name="Foster-Nyarko E."/>
            <person name="Jarju S."/>
            <person name="Secka A."/>
            <person name="Antonio M."/>
            <person name="Oren A."/>
            <person name="Chaudhuri R.R."/>
            <person name="La Ragione R."/>
            <person name="Hildebrand F."/>
            <person name="Pallen M.J."/>
        </authorList>
    </citation>
    <scope>NUCLEOTIDE SEQUENCE</scope>
    <source>
        <strain evidence="2">ChiBcec1-1093</strain>
    </source>
</reference>
<dbReference type="InterPro" id="IPR014710">
    <property type="entry name" value="RmlC-like_jellyroll"/>
</dbReference>
<reference evidence="2" key="2">
    <citation type="submission" date="2021-04" db="EMBL/GenBank/DDBJ databases">
        <authorList>
            <person name="Gilroy R."/>
        </authorList>
    </citation>
    <scope>NUCLEOTIDE SEQUENCE</scope>
    <source>
        <strain evidence="2">ChiBcec1-1093</strain>
    </source>
</reference>
<dbReference type="Pfam" id="PF00027">
    <property type="entry name" value="cNMP_binding"/>
    <property type="match status" value="1"/>
</dbReference>
<comment type="caution">
    <text evidence="2">The sequence shown here is derived from an EMBL/GenBank/DDBJ whole genome shotgun (WGS) entry which is preliminary data.</text>
</comment>
<dbReference type="EMBL" id="DXBC01000118">
    <property type="protein sequence ID" value="HIZ79613.1"/>
    <property type="molecule type" value="Genomic_DNA"/>
</dbReference>
<protein>
    <submittedName>
        <fullName evidence="2">Crp/Fnr family transcriptional regulator</fullName>
    </submittedName>
</protein>
<dbReference type="InterPro" id="IPR018490">
    <property type="entry name" value="cNMP-bd_dom_sf"/>
</dbReference>
<dbReference type="Gene3D" id="2.60.120.10">
    <property type="entry name" value="Jelly Rolls"/>
    <property type="match status" value="1"/>
</dbReference>
<evidence type="ECO:0000313" key="2">
    <source>
        <dbReference type="EMBL" id="HIZ79613.1"/>
    </source>
</evidence>
<evidence type="ECO:0000313" key="3">
    <source>
        <dbReference type="Proteomes" id="UP000824101"/>
    </source>
</evidence>
<accession>A0A9D2K6L4</accession>
<evidence type="ECO:0000259" key="1">
    <source>
        <dbReference type="Pfam" id="PF00027"/>
    </source>
</evidence>
<dbReference type="SUPFAM" id="SSF51206">
    <property type="entry name" value="cAMP-binding domain-like"/>
    <property type="match status" value="1"/>
</dbReference>
<feature type="domain" description="Cyclic nucleotide-binding" evidence="1">
    <location>
        <begin position="38"/>
        <end position="122"/>
    </location>
</feature>
<dbReference type="InterPro" id="IPR000595">
    <property type="entry name" value="cNMP-bd_dom"/>
</dbReference>
<proteinExistence type="predicted"/>
<feature type="non-terminal residue" evidence="2">
    <location>
        <position position="1"/>
    </location>
</feature>
<gene>
    <name evidence="2" type="ORF">IAA17_07485</name>
</gene>
<name>A0A9D2K6L4_9FIRM</name>